<sequence length="136" mass="15896">MAGVKNKVKGFWKEIRVWDVVVMVETWMDGKSWERMKRRLPKGYRWEKQLAKRRSKKGRPMGGMLVGVREDLTDITVKEIEEREEGVMVVNVRVGEENWRIVGVYINGDMEGKLEVMKEWLEGQEENVWTVIGGGL</sequence>
<accession>A0A0J7N7A9</accession>
<dbReference type="PaxDb" id="67767-A0A0J7N7A9"/>
<reference evidence="1 2" key="1">
    <citation type="submission" date="2015-04" db="EMBL/GenBank/DDBJ databases">
        <title>Lasius niger genome sequencing.</title>
        <authorList>
            <person name="Konorov E.A."/>
            <person name="Nikitin M.A."/>
            <person name="Kirill M.V."/>
            <person name="Chang P."/>
        </authorList>
    </citation>
    <scope>NUCLEOTIDE SEQUENCE [LARGE SCALE GENOMIC DNA]</scope>
    <source>
        <tissue evidence="1">Whole</tissue>
    </source>
</reference>
<proteinExistence type="predicted"/>
<keyword evidence="2" id="KW-1185">Reference proteome</keyword>
<protein>
    <submittedName>
        <fullName evidence="1">Uncharacterized protein</fullName>
    </submittedName>
</protein>
<dbReference type="AlphaFoldDB" id="A0A0J7N7A9"/>
<evidence type="ECO:0000313" key="2">
    <source>
        <dbReference type="Proteomes" id="UP000036403"/>
    </source>
</evidence>
<evidence type="ECO:0000313" key="1">
    <source>
        <dbReference type="EMBL" id="KMQ88555.1"/>
    </source>
</evidence>
<dbReference type="Gene3D" id="3.60.10.10">
    <property type="entry name" value="Endonuclease/exonuclease/phosphatase"/>
    <property type="match status" value="1"/>
</dbReference>
<name>A0A0J7N7A9_LASNI</name>
<organism evidence="1 2">
    <name type="scientific">Lasius niger</name>
    <name type="common">Black garden ant</name>
    <dbReference type="NCBI Taxonomy" id="67767"/>
    <lineage>
        <taxon>Eukaryota</taxon>
        <taxon>Metazoa</taxon>
        <taxon>Ecdysozoa</taxon>
        <taxon>Arthropoda</taxon>
        <taxon>Hexapoda</taxon>
        <taxon>Insecta</taxon>
        <taxon>Pterygota</taxon>
        <taxon>Neoptera</taxon>
        <taxon>Endopterygota</taxon>
        <taxon>Hymenoptera</taxon>
        <taxon>Apocrita</taxon>
        <taxon>Aculeata</taxon>
        <taxon>Formicoidea</taxon>
        <taxon>Formicidae</taxon>
        <taxon>Formicinae</taxon>
        <taxon>Lasius</taxon>
        <taxon>Lasius</taxon>
    </lineage>
</organism>
<dbReference type="Proteomes" id="UP000036403">
    <property type="component" value="Unassembled WGS sequence"/>
</dbReference>
<comment type="caution">
    <text evidence="1">The sequence shown here is derived from an EMBL/GenBank/DDBJ whole genome shotgun (WGS) entry which is preliminary data.</text>
</comment>
<gene>
    <name evidence="1" type="ORF">RF55_11937</name>
</gene>
<dbReference type="InterPro" id="IPR036691">
    <property type="entry name" value="Endo/exonu/phosph_ase_sf"/>
</dbReference>
<dbReference type="EMBL" id="LBMM01008886">
    <property type="protein sequence ID" value="KMQ88555.1"/>
    <property type="molecule type" value="Genomic_DNA"/>
</dbReference>
<dbReference type="OrthoDB" id="7616539at2759"/>